<protein>
    <submittedName>
        <fullName evidence="2">Uncharacterized protein</fullName>
    </submittedName>
</protein>
<keyword evidence="3" id="KW-1185">Reference proteome</keyword>
<dbReference type="OrthoDB" id="691043at2759"/>
<dbReference type="KEGG" id="eus:EUTSA_v10008904mg"/>
<proteinExistence type="predicted"/>
<reference evidence="2 3" key="1">
    <citation type="journal article" date="2013" name="Front. Plant Sci.">
        <title>The Reference Genome of the Halophytic Plant Eutrema salsugineum.</title>
        <authorList>
            <person name="Yang R."/>
            <person name="Jarvis D.E."/>
            <person name="Chen H."/>
            <person name="Beilstein M.A."/>
            <person name="Grimwood J."/>
            <person name="Jenkins J."/>
            <person name="Shu S."/>
            <person name="Prochnik S."/>
            <person name="Xin M."/>
            <person name="Ma C."/>
            <person name="Schmutz J."/>
            <person name="Wing R.A."/>
            <person name="Mitchell-Olds T."/>
            <person name="Schumaker K.S."/>
            <person name="Wang X."/>
        </authorList>
    </citation>
    <scope>NUCLEOTIDE SEQUENCE [LARGE SCALE GENOMIC DNA]</scope>
</reference>
<feature type="region of interest" description="Disordered" evidence="1">
    <location>
        <begin position="28"/>
        <end position="66"/>
    </location>
</feature>
<name>V4L8X0_EUTSA</name>
<feature type="region of interest" description="Disordered" evidence="1">
    <location>
        <begin position="79"/>
        <end position="125"/>
    </location>
</feature>
<dbReference type="PANTHER" id="PTHR33257:SF48">
    <property type="entry name" value="EXPRESSED PROTEIN"/>
    <property type="match status" value="1"/>
</dbReference>
<dbReference type="PANTHER" id="PTHR33257">
    <property type="entry name" value="OS05G0165500 PROTEIN"/>
    <property type="match status" value="1"/>
</dbReference>
<dbReference type="AlphaFoldDB" id="V4L8X0"/>
<feature type="compositionally biased region" description="Low complexity" evidence="1">
    <location>
        <begin position="49"/>
        <end position="62"/>
    </location>
</feature>
<dbReference type="Proteomes" id="UP000030689">
    <property type="component" value="Unassembled WGS sequence"/>
</dbReference>
<organism evidence="2 3">
    <name type="scientific">Eutrema salsugineum</name>
    <name type="common">Saltwater cress</name>
    <name type="synonym">Sisymbrium salsugineum</name>
    <dbReference type="NCBI Taxonomy" id="72664"/>
    <lineage>
        <taxon>Eukaryota</taxon>
        <taxon>Viridiplantae</taxon>
        <taxon>Streptophyta</taxon>
        <taxon>Embryophyta</taxon>
        <taxon>Tracheophyta</taxon>
        <taxon>Spermatophyta</taxon>
        <taxon>Magnoliopsida</taxon>
        <taxon>eudicotyledons</taxon>
        <taxon>Gunneridae</taxon>
        <taxon>Pentapetalae</taxon>
        <taxon>rosids</taxon>
        <taxon>malvids</taxon>
        <taxon>Brassicales</taxon>
        <taxon>Brassicaceae</taxon>
        <taxon>Eutremeae</taxon>
        <taxon>Eutrema</taxon>
    </lineage>
</organism>
<sequence length="175" mass="18648">MPQVDRSSFSTAKLLTVIVDGDYYGGSSAAVPFKWESQPGTPRRLFKRSSSSGIDSDSDFTSPISAPLTPPPSYFYACPSSSTNPANPKKTNTHFGSVLLKNRSAPSSPAASSSASSSATSSPLRTPDLYGWNSRRSMWFGSSASSLSYDSKHCQAKPSSGCYASLVKVLLRDLK</sequence>
<dbReference type="EMBL" id="KI517683">
    <property type="protein sequence ID" value="ESQ36218.1"/>
    <property type="molecule type" value="Genomic_DNA"/>
</dbReference>
<feature type="compositionally biased region" description="Low complexity" evidence="1">
    <location>
        <begin position="104"/>
        <end position="123"/>
    </location>
</feature>
<feature type="compositionally biased region" description="Polar residues" evidence="1">
    <location>
        <begin position="79"/>
        <end position="95"/>
    </location>
</feature>
<evidence type="ECO:0000313" key="2">
    <source>
        <dbReference type="EMBL" id="ESQ36218.1"/>
    </source>
</evidence>
<dbReference type="STRING" id="72664.V4L8X0"/>
<evidence type="ECO:0000313" key="3">
    <source>
        <dbReference type="Proteomes" id="UP000030689"/>
    </source>
</evidence>
<dbReference type="Gramene" id="ESQ36218">
    <property type="protein sequence ID" value="ESQ36218"/>
    <property type="gene ID" value="EUTSA_v10008904mg"/>
</dbReference>
<gene>
    <name evidence="2" type="ORF">EUTSA_v10008904mg</name>
</gene>
<accession>V4L8X0</accession>
<evidence type="ECO:0000256" key="1">
    <source>
        <dbReference type="SAM" id="MobiDB-lite"/>
    </source>
</evidence>
<dbReference type="OMA" id="HEYEYSV"/>